<feature type="domain" description="Mycothiol-dependent maleylpyruvate isomerase metal-binding" evidence="1">
    <location>
        <begin position="15"/>
        <end position="113"/>
    </location>
</feature>
<dbReference type="PANTHER" id="PTHR40758:SF1">
    <property type="entry name" value="CONSERVED PROTEIN"/>
    <property type="match status" value="1"/>
</dbReference>
<dbReference type="EMBL" id="JAIQZJ010000003">
    <property type="protein sequence ID" value="MBZ5738254.1"/>
    <property type="molecule type" value="Genomic_DNA"/>
</dbReference>
<dbReference type="GO" id="GO:0016853">
    <property type="term" value="F:isomerase activity"/>
    <property type="evidence" value="ECO:0007669"/>
    <property type="project" value="UniProtKB-KW"/>
</dbReference>
<evidence type="ECO:0000259" key="1">
    <source>
        <dbReference type="Pfam" id="PF11716"/>
    </source>
</evidence>
<dbReference type="Pfam" id="PF11716">
    <property type="entry name" value="MDMPI_N"/>
    <property type="match status" value="1"/>
</dbReference>
<dbReference type="InterPro" id="IPR024344">
    <property type="entry name" value="MDMPI_metal-binding"/>
</dbReference>
<organism evidence="2 3">
    <name type="scientific">Nocardioides mangrovi</name>
    <dbReference type="NCBI Taxonomy" id="2874580"/>
    <lineage>
        <taxon>Bacteria</taxon>
        <taxon>Bacillati</taxon>
        <taxon>Actinomycetota</taxon>
        <taxon>Actinomycetes</taxon>
        <taxon>Propionibacteriales</taxon>
        <taxon>Nocardioidaceae</taxon>
        <taxon>Nocardioides</taxon>
    </lineage>
</organism>
<comment type="caution">
    <text evidence="2">The sequence shown here is derived from an EMBL/GenBank/DDBJ whole genome shotgun (WGS) entry which is preliminary data.</text>
</comment>
<dbReference type="PANTHER" id="PTHR40758">
    <property type="entry name" value="CONSERVED PROTEIN"/>
    <property type="match status" value="1"/>
</dbReference>
<sequence>MPTELTVAQHLEGLRVAMVAFVRYADRAGLDAPVPTRPGWTVRDLVARQGEAHHEVAARVRGEEPGPAEPIADEPLEWLRDRAIELVEAFTRAPHDIWARRACHQTTMHAVDALAAAFGRAPDPAETWISPELAADGIDDLLTGLPTPATVRLRADAPAVLLVAPDDVPDWWLVRIGPRPAVVQHGAGPRPAVPVADWELRDGAVALYLAFWDRSARPMSRRPRSGPPLWSA</sequence>
<name>A0ABS7UBP5_9ACTN</name>
<evidence type="ECO:0000313" key="3">
    <source>
        <dbReference type="Proteomes" id="UP000780875"/>
    </source>
</evidence>
<dbReference type="RefSeq" id="WP_224122619.1">
    <property type="nucleotide sequence ID" value="NZ_JAIQZJ010000003.1"/>
</dbReference>
<protein>
    <submittedName>
        <fullName evidence="2">Maleylpyruvate isomerase family mycothiol-dependent enzyme</fullName>
    </submittedName>
</protein>
<evidence type="ECO:0000313" key="2">
    <source>
        <dbReference type="EMBL" id="MBZ5738254.1"/>
    </source>
</evidence>
<dbReference type="Proteomes" id="UP000780875">
    <property type="component" value="Unassembled WGS sequence"/>
</dbReference>
<proteinExistence type="predicted"/>
<accession>A0ABS7UBP5</accession>
<keyword evidence="3" id="KW-1185">Reference proteome</keyword>
<keyword evidence="2" id="KW-0413">Isomerase</keyword>
<reference evidence="2 3" key="1">
    <citation type="submission" date="2021-09" db="EMBL/GenBank/DDBJ databases">
        <title>Whole genome sequence of Nocardioides sp. GBK3QG-3.</title>
        <authorList>
            <person name="Tuo L."/>
        </authorList>
    </citation>
    <scope>NUCLEOTIDE SEQUENCE [LARGE SCALE GENOMIC DNA]</scope>
    <source>
        <strain evidence="2 3">GBK3QG-3</strain>
    </source>
</reference>
<gene>
    <name evidence="2" type="ORF">K8U61_08775</name>
</gene>